<dbReference type="EMBL" id="MRCE01000011">
    <property type="protein sequence ID" value="OKH37588.1"/>
    <property type="molecule type" value="Genomic_DNA"/>
</dbReference>
<protein>
    <submittedName>
        <fullName evidence="4">SAM-dependent methyltransferase</fullName>
    </submittedName>
</protein>
<dbReference type="AlphaFoldDB" id="A0A1U7IKC2"/>
<dbReference type="InterPro" id="IPR041698">
    <property type="entry name" value="Methyltransf_25"/>
</dbReference>
<name>A0A1U7IKC2_9CYAN</name>
<evidence type="ECO:0000313" key="5">
    <source>
        <dbReference type="Proteomes" id="UP000185860"/>
    </source>
</evidence>
<proteinExistence type="predicted"/>
<dbReference type="GO" id="GO:0032259">
    <property type="term" value="P:methylation"/>
    <property type="evidence" value="ECO:0007669"/>
    <property type="project" value="UniProtKB-KW"/>
</dbReference>
<dbReference type="PANTHER" id="PTHR43861:SF3">
    <property type="entry name" value="PUTATIVE (AFU_ORTHOLOGUE AFUA_2G14390)-RELATED"/>
    <property type="match status" value="1"/>
</dbReference>
<feature type="domain" description="Methyltransferase" evidence="3">
    <location>
        <begin position="174"/>
        <end position="271"/>
    </location>
</feature>
<evidence type="ECO:0000256" key="2">
    <source>
        <dbReference type="SAM" id="MobiDB-lite"/>
    </source>
</evidence>
<dbReference type="Proteomes" id="UP000185860">
    <property type="component" value="Unassembled WGS sequence"/>
</dbReference>
<reference evidence="4 5" key="1">
    <citation type="submission" date="2016-11" db="EMBL/GenBank/DDBJ databases">
        <title>Draft Genome Sequences of Nine Cyanobacterial Strains from Diverse Habitats.</title>
        <authorList>
            <person name="Zhu T."/>
            <person name="Hou S."/>
            <person name="Lu X."/>
            <person name="Hess W.R."/>
        </authorList>
    </citation>
    <scope>NUCLEOTIDE SEQUENCE [LARGE SCALE GENOMIC DNA]</scope>
    <source>
        <strain evidence="4 5">IAM M-71</strain>
    </source>
</reference>
<keyword evidence="4" id="KW-0489">Methyltransferase</keyword>
<gene>
    <name evidence="4" type="ORF">NIES2119_12850</name>
</gene>
<dbReference type="InterPro" id="IPR029063">
    <property type="entry name" value="SAM-dependent_MTases_sf"/>
</dbReference>
<dbReference type="SUPFAM" id="SSF53335">
    <property type="entry name" value="S-adenosyl-L-methionine-dependent methyltransferases"/>
    <property type="match status" value="1"/>
</dbReference>
<dbReference type="CDD" id="cd02440">
    <property type="entry name" value="AdoMet_MTases"/>
    <property type="match status" value="1"/>
</dbReference>
<dbReference type="RefSeq" id="WP_073593876.1">
    <property type="nucleotide sequence ID" value="NZ_MRCE01000011.1"/>
</dbReference>
<accession>A0A1U7IKC2</accession>
<dbReference type="Pfam" id="PF13649">
    <property type="entry name" value="Methyltransf_25"/>
    <property type="match status" value="1"/>
</dbReference>
<dbReference type="GO" id="GO:0008168">
    <property type="term" value="F:methyltransferase activity"/>
    <property type="evidence" value="ECO:0007669"/>
    <property type="project" value="UniProtKB-KW"/>
</dbReference>
<dbReference type="OrthoDB" id="9786503at2"/>
<dbReference type="Gene3D" id="3.40.50.150">
    <property type="entry name" value="Vaccinia Virus protein VP39"/>
    <property type="match status" value="1"/>
</dbReference>
<evidence type="ECO:0000313" key="4">
    <source>
        <dbReference type="EMBL" id="OKH37588.1"/>
    </source>
</evidence>
<comment type="caution">
    <text evidence="4">The sequence shown here is derived from an EMBL/GenBank/DDBJ whole genome shotgun (WGS) entry which is preliminary data.</text>
</comment>
<dbReference type="PANTHER" id="PTHR43861">
    <property type="entry name" value="TRANS-ACONITATE 2-METHYLTRANSFERASE-RELATED"/>
    <property type="match status" value="1"/>
</dbReference>
<sequence>MANDNISLQESQPIASVNESTNESEITVKDPKFLKQALLEKLKSLMNVKGEISLPCVPAMLNEYLNLVDNLLKTLGQTLNEENSENLKQLINKGLVEGYKLSPHARLLVSFLPAEEAKGLASGITINTKVLVESVADKYQKWPEIRQEPLFGSHPDAKVMSVAAQLGEPNNTTILDIGAGTGRNTIPLAKLGYPVDAIELTPAFMEKLTAEVNNQNLPVKVFQGDILEPLLRMKVAHYKLAIASEVLSHFRYTEQVRLFFAKMCDTLRSGGLLLFSVFLAVDDYEPDNFVKEMSEVSWSYLITRKELQAAMEDLPLELISDESVIEYEQKHLPSEAWPPTTWYVNWAMGRDLFPINKNPPMELRWILMKRI</sequence>
<feature type="region of interest" description="Disordered" evidence="2">
    <location>
        <begin position="1"/>
        <end position="23"/>
    </location>
</feature>
<keyword evidence="1 4" id="KW-0808">Transferase</keyword>
<evidence type="ECO:0000256" key="1">
    <source>
        <dbReference type="ARBA" id="ARBA00022679"/>
    </source>
</evidence>
<dbReference type="STRING" id="454136.NIES2119_12850"/>
<organism evidence="4 5">
    <name type="scientific">[Phormidium ambiguum] IAM M-71</name>
    <dbReference type="NCBI Taxonomy" id="454136"/>
    <lineage>
        <taxon>Bacteria</taxon>
        <taxon>Bacillati</taxon>
        <taxon>Cyanobacteriota</taxon>
        <taxon>Cyanophyceae</taxon>
        <taxon>Oscillatoriophycideae</taxon>
        <taxon>Aerosakkonematales</taxon>
        <taxon>Aerosakkonemataceae</taxon>
        <taxon>Floridanema</taxon>
    </lineage>
</organism>
<evidence type="ECO:0000259" key="3">
    <source>
        <dbReference type="Pfam" id="PF13649"/>
    </source>
</evidence>